<accession>A0AAD9NZ21</accession>
<sequence length="74" mass="8687">MGRLSENQPLKHKSMSLDFEKPPPERMTREGSTSQARRFGRLSTTAGWSETKILVVWLEKYEDHETFPTSEYRL</sequence>
<name>A0AAD9NZ21_RIDPI</name>
<proteinExistence type="predicted"/>
<evidence type="ECO:0000256" key="1">
    <source>
        <dbReference type="SAM" id="MobiDB-lite"/>
    </source>
</evidence>
<gene>
    <name evidence="2" type="ORF">NP493_246g02005</name>
</gene>
<reference evidence="2" key="1">
    <citation type="journal article" date="2023" name="Mol. Biol. Evol.">
        <title>Third-Generation Sequencing Reveals the Adaptive Role of the Epigenome in Three Deep-Sea Polychaetes.</title>
        <authorList>
            <person name="Perez M."/>
            <person name="Aroh O."/>
            <person name="Sun Y."/>
            <person name="Lan Y."/>
            <person name="Juniper S.K."/>
            <person name="Young C.R."/>
            <person name="Angers B."/>
            <person name="Qian P.Y."/>
        </authorList>
    </citation>
    <scope>NUCLEOTIDE SEQUENCE</scope>
    <source>
        <strain evidence="2">R07B-5</strain>
    </source>
</reference>
<dbReference type="AlphaFoldDB" id="A0AAD9NZ21"/>
<comment type="caution">
    <text evidence="2">The sequence shown here is derived from an EMBL/GenBank/DDBJ whole genome shotgun (WGS) entry which is preliminary data.</text>
</comment>
<feature type="compositionally biased region" description="Basic and acidic residues" evidence="1">
    <location>
        <begin position="18"/>
        <end position="29"/>
    </location>
</feature>
<evidence type="ECO:0000313" key="2">
    <source>
        <dbReference type="EMBL" id="KAK2185085.1"/>
    </source>
</evidence>
<protein>
    <submittedName>
        <fullName evidence="2">Uncharacterized protein</fullName>
    </submittedName>
</protein>
<feature type="region of interest" description="Disordered" evidence="1">
    <location>
        <begin position="1"/>
        <end position="39"/>
    </location>
</feature>
<feature type="compositionally biased region" description="Polar residues" evidence="1">
    <location>
        <begin position="30"/>
        <end position="39"/>
    </location>
</feature>
<evidence type="ECO:0000313" key="3">
    <source>
        <dbReference type="Proteomes" id="UP001209878"/>
    </source>
</evidence>
<organism evidence="2 3">
    <name type="scientific">Ridgeia piscesae</name>
    <name type="common">Tubeworm</name>
    <dbReference type="NCBI Taxonomy" id="27915"/>
    <lineage>
        <taxon>Eukaryota</taxon>
        <taxon>Metazoa</taxon>
        <taxon>Spiralia</taxon>
        <taxon>Lophotrochozoa</taxon>
        <taxon>Annelida</taxon>
        <taxon>Polychaeta</taxon>
        <taxon>Sedentaria</taxon>
        <taxon>Canalipalpata</taxon>
        <taxon>Sabellida</taxon>
        <taxon>Siboglinidae</taxon>
        <taxon>Ridgeia</taxon>
    </lineage>
</organism>
<dbReference type="Proteomes" id="UP001209878">
    <property type="component" value="Unassembled WGS sequence"/>
</dbReference>
<keyword evidence="3" id="KW-1185">Reference proteome</keyword>
<dbReference type="EMBL" id="JAODUO010000245">
    <property type="protein sequence ID" value="KAK2185085.1"/>
    <property type="molecule type" value="Genomic_DNA"/>
</dbReference>